<sequence>MYRERLELSGRVAVVTGGARGIGLATARALHEMGAGVVLADVLDEPGLAAAASFPTGAAAGAAGAVEYVSLDVRDPEAVATAFDGVVERRGSLDVLVTSAGIASHTPALDLTPEEWRRVFEVNAAGSFWCAREAARRMTEGGSIVAIGSMSGEIANAPQAQAAYNASKGAVHLMVRSLAVELAPAGIRINAVAPGYVATDLTAEGVPEEWQADWRRRTPTGRLGRPEEVASVVAFLASEAASYMTGSVVLVDGGYTTW</sequence>
<dbReference type="EMBL" id="RBAL01000013">
    <property type="protein sequence ID" value="RKN39488.1"/>
    <property type="molecule type" value="Genomic_DNA"/>
</dbReference>
<dbReference type="PROSITE" id="PS00061">
    <property type="entry name" value="ADH_SHORT"/>
    <property type="match status" value="1"/>
</dbReference>
<keyword evidence="2" id="KW-0560">Oxidoreductase</keyword>
<evidence type="ECO:0000256" key="1">
    <source>
        <dbReference type="ARBA" id="ARBA00006484"/>
    </source>
</evidence>
<dbReference type="InterPro" id="IPR002347">
    <property type="entry name" value="SDR_fam"/>
</dbReference>
<dbReference type="InterPro" id="IPR036291">
    <property type="entry name" value="NAD(P)-bd_dom_sf"/>
</dbReference>
<dbReference type="InterPro" id="IPR020904">
    <property type="entry name" value="Sc_DH/Rdtase_CS"/>
</dbReference>
<evidence type="ECO:0000313" key="4">
    <source>
        <dbReference type="EMBL" id="RKN39488.1"/>
    </source>
</evidence>
<dbReference type="SMART" id="SM00822">
    <property type="entry name" value="PKS_KR"/>
    <property type="match status" value="1"/>
</dbReference>
<accession>A0A3A9YTV7</accession>
<comment type="similarity">
    <text evidence="1">Belongs to the short-chain dehydrogenases/reductases (SDR) family.</text>
</comment>
<dbReference type="RefSeq" id="WP_120682119.1">
    <property type="nucleotide sequence ID" value="NZ_RBAL01000013.1"/>
</dbReference>
<dbReference type="OrthoDB" id="286404at2"/>
<gene>
    <name evidence="4" type="ORF">D7294_21075</name>
</gene>
<dbReference type="Pfam" id="PF13561">
    <property type="entry name" value="adh_short_C2"/>
    <property type="match status" value="1"/>
</dbReference>
<name>A0A3A9YTV7_9ACTN</name>
<organism evidence="4 5">
    <name type="scientific">Streptomyces hoynatensis</name>
    <dbReference type="NCBI Taxonomy" id="1141874"/>
    <lineage>
        <taxon>Bacteria</taxon>
        <taxon>Bacillati</taxon>
        <taxon>Actinomycetota</taxon>
        <taxon>Actinomycetes</taxon>
        <taxon>Kitasatosporales</taxon>
        <taxon>Streptomycetaceae</taxon>
        <taxon>Streptomyces</taxon>
    </lineage>
</organism>
<dbReference type="FunFam" id="3.40.50.720:FF:000084">
    <property type="entry name" value="Short-chain dehydrogenase reductase"/>
    <property type="match status" value="1"/>
</dbReference>
<keyword evidence="5" id="KW-1185">Reference proteome</keyword>
<dbReference type="AlphaFoldDB" id="A0A3A9YTV7"/>
<dbReference type="GO" id="GO:0050664">
    <property type="term" value="F:oxidoreductase activity, acting on NAD(P)H, oxygen as acceptor"/>
    <property type="evidence" value="ECO:0007669"/>
    <property type="project" value="TreeGrafter"/>
</dbReference>
<dbReference type="PANTHER" id="PTHR43008:SF4">
    <property type="entry name" value="CHAIN DEHYDROGENASE, PUTATIVE (AFU_ORTHOLOGUE AFUA_4G08710)-RELATED"/>
    <property type="match status" value="1"/>
</dbReference>
<dbReference type="SUPFAM" id="SSF51735">
    <property type="entry name" value="NAD(P)-binding Rossmann-fold domains"/>
    <property type="match status" value="1"/>
</dbReference>
<protein>
    <submittedName>
        <fullName evidence="4">SDR family oxidoreductase</fullName>
    </submittedName>
</protein>
<dbReference type="Gene3D" id="3.40.50.720">
    <property type="entry name" value="NAD(P)-binding Rossmann-like Domain"/>
    <property type="match status" value="1"/>
</dbReference>
<dbReference type="PANTHER" id="PTHR43008">
    <property type="entry name" value="BENZIL REDUCTASE"/>
    <property type="match status" value="1"/>
</dbReference>
<evidence type="ECO:0000313" key="5">
    <source>
        <dbReference type="Proteomes" id="UP000272474"/>
    </source>
</evidence>
<comment type="caution">
    <text evidence="4">The sequence shown here is derived from an EMBL/GenBank/DDBJ whole genome shotgun (WGS) entry which is preliminary data.</text>
</comment>
<proteinExistence type="inferred from homology"/>
<dbReference type="Proteomes" id="UP000272474">
    <property type="component" value="Unassembled WGS sequence"/>
</dbReference>
<feature type="domain" description="Ketoreductase" evidence="3">
    <location>
        <begin position="11"/>
        <end position="195"/>
    </location>
</feature>
<evidence type="ECO:0000259" key="3">
    <source>
        <dbReference type="SMART" id="SM00822"/>
    </source>
</evidence>
<reference evidence="4 5" key="1">
    <citation type="journal article" date="2014" name="Int. J. Syst. Evol. Microbiol.">
        <title>Streptomyces hoynatensis sp. nov., isolated from deep marine sediment.</title>
        <authorList>
            <person name="Veyisoglu A."/>
            <person name="Sahin N."/>
        </authorList>
    </citation>
    <scope>NUCLEOTIDE SEQUENCE [LARGE SCALE GENOMIC DNA]</scope>
    <source>
        <strain evidence="4 5">KCTC 29097</strain>
    </source>
</reference>
<dbReference type="InterPro" id="IPR057326">
    <property type="entry name" value="KR_dom"/>
</dbReference>
<dbReference type="PRINTS" id="PR00081">
    <property type="entry name" value="GDHRDH"/>
</dbReference>
<evidence type="ECO:0000256" key="2">
    <source>
        <dbReference type="ARBA" id="ARBA00023002"/>
    </source>
</evidence>
<dbReference type="NCBIfam" id="NF005559">
    <property type="entry name" value="PRK07231.1"/>
    <property type="match status" value="1"/>
</dbReference>
<dbReference type="PRINTS" id="PR00080">
    <property type="entry name" value="SDRFAMILY"/>
</dbReference>